<keyword evidence="3 7" id="KW-0808">Transferase</keyword>
<dbReference type="InterPro" id="IPR016181">
    <property type="entry name" value="Acyl_CoA_acyltransferase"/>
</dbReference>
<dbReference type="PROSITE" id="PS51186">
    <property type="entry name" value="GNAT"/>
    <property type="match status" value="1"/>
</dbReference>
<dbReference type="InterPro" id="IPR006464">
    <property type="entry name" value="AcTrfase_RimI/Ard1"/>
</dbReference>
<dbReference type="PANTHER" id="PTHR43420:SF44">
    <property type="entry name" value="ACETYLTRANSFERASE YPEA"/>
    <property type="match status" value="1"/>
</dbReference>
<dbReference type="EMBL" id="FNEK01000026">
    <property type="protein sequence ID" value="SDJ89779.1"/>
    <property type="molecule type" value="Genomic_DNA"/>
</dbReference>
<keyword evidence="2 5" id="KW-0963">Cytoplasm</keyword>
<dbReference type="PANTHER" id="PTHR43420">
    <property type="entry name" value="ACETYLTRANSFERASE"/>
    <property type="match status" value="1"/>
</dbReference>
<dbReference type="GO" id="GO:0005737">
    <property type="term" value="C:cytoplasm"/>
    <property type="evidence" value="ECO:0007669"/>
    <property type="project" value="UniProtKB-SubCell"/>
</dbReference>
<evidence type="ECO:0000256" key="3">
    <source>
        <dbReference type="ARBA" id="ARBA00022679"/>
    </source>
</evidence>
<dbReference type="GO" id="GO:0008999">
    <property type="term" value="F:protein-N-terminal-alanine acetyltransferase activity"/>
    <property type="evidence" value="ECO:0007669"/>
    <property type="project" value="UniProtKB-EC"/>
</dbReference>
<evidence type="ECO:0000313" key="8">
    <source>
        <dbReference type="Proteomes" id="UP000199382"/>
    </source>
</evidence>
<dbReference type="CDD" id="cd04301">
    <property type="entry name" value="NAT_SF"/>
    <property type="match status" value="1"/>
</dbReference>
<dbReference type="AlphaFoldDB" id="A0A1G8XGL8"/>
<dbReference type="InterPro" id="IPR050680">
    <property type="entry name" value="YpeA/RimI_acetyltransf"/>
</dbReference>
<feature type="domain" description="N-acetyltransferase" evidence="6">
    <location>
        <begin position="1"/>
        <end position="137"/>
    </location>
</feature>
<keyword evidence="8" id="KW-1185">Reference proteome</keyword>
<keyword evidence="4" id="KW-0012">Acyltransferase</keyword>
<evidence type="ECO:0000256" key="2">
    <source>
        <dbReference type="ARBA" id="ARBA00022490"/>
    </source>
</evidence>
<comment type="catalytic activity">
    <reaction evidence="5">
        <text>N-terminal L-alanyl-[ribosomal protein bS18] + acetyl-CoA = N-terminal N(alpha)-acetyl-L-alanyl-[ribosomal protein bS18] + CoA + H(+)</text>
        <dbReference type="Rhea" id="RHEA:43756"/>
        <dbReference type="Rhea" id="RHEA-COMP:10676"/>
        <dbReference type="Rhea" id="RHEA-COMP:10677"/>
        <dbReference type="ChEBI" id="CHEBI:15378"/>
        <dbReference type="ChEBI" id="CHEBI:57287"/>
        <dbReference type="ChEBI" id="CHEBI:57288"/>
        <dbReference type="ChEBI" id="CHEBI:64718"/>
        <dbReference type="ChEBI" id="CHEBI:83683"/>
        <dbReference type="EC" id="2.3.1.266"/>
    </reaction>
</comment>
<organism evidence="7 8">
    <name type="scientific">Aliiruegeria lutimaris</name>
    <dbReference type="NCBI Taxonomy" id="571298"/>
    <lineage>
        <taxon>Bacteria</taxon>
        <taxon>Pseudomonadati</taxon>
        <taxon>Pseudomonadota</taxon>
        <taxon>Alphaproteobacteria</taxon>
        <taxon>Rhodobacterales</taxon>
        <taxon>Roseobacteraceae</taxon>
        <taxon>Aliiruegeria</taxon>
    </lineage>
</organism>
<evidence type="ECO:0000259" key="6">
    <source>
        <dbReference type="PROSITE" id="PS51186"/>
    </source>
</evidence>
<sequence>MTPAALAALHTLCFKTPRPWSEEEFAAFQQSAGVFLCARDAGFALGRIMLDEAELLTIAVDPDRQRAGHGRQLMHAYEAEARIRGATTSFLEVSAENDAARALYESCGYAQVGRRRGYYRSPDGKRIDALVFSRRLDTSSPRDGVASAAS</sequence>
<dbReference type="Gene3D" id="3.40.630.30">
    <property type="match status" value="1"/>
</dbReference>
<dbReference type="RefSeq" id="WP_093156867.1">
    <property type="nucleotide sequence ID" value="NZ_FNEK01000026.1"/>
</dbReference>
<name>A0A1G8XGL8_9RHOB</name>
<reference evidence="7 8" key="1">
    <citation type="submission" date="2016-10" db="EMBL/GenBank/DDBJ databases">
        <authorList>
            <person name="de Groot N.N."/>
        </authorList>
    </citation>
    <scope>NUCLEOTIDE SEQUENCE [LARGE SCALE GENOMIC DNA]</scope>
    <source>
        <strain evidence="7 8">DSM 25294</strain>
    </source>
</reference>
<proteinExistence type="inferred from homology"/>
<comment type="subcellular location">
    <subcellularLocation>
        <location evidence="5">Cytoplasm</location>
    </subcellularLocation>
</comment>
<dbReference type="Proteomes" id="UP000199382">
    <property type="component" value="Unassembled WGS sequence"/>
</dbReference>
<dbReference type="SUPFAM" id="SSF55729">
    <property type="entry name" value="Acyl-CoA N-acyltransferases (Nat)"/>
    <property type="match status" value="1"/>
</dbReference>
<protein>
    <recommendedName>
        <fullName evidence="5">[Ribosomal protein bS18]-alanine N-acetyltransferase</fullName>
        <ecNumber evidence="5">2.3.1.266</ecNumber>
    </recommendedName>
</protein>
<evidence type="ECO:0000256" key="1">
    <source>
        <dbReference type="ARBA" id="ARBA00005395"/>
    </source>
</evidence>
<dbReference type="Pfam" id="PF00583">
    <property type="entry name" value="Acetyltransf_1"/>
    <property type="match status" value="1"/>
</dbReference>
<dbReference type="STRING" id="571298.SAMN04488026_102639"/>
<accession>A0A1G8XGL8</accession>
<evidence type="ECO:0000256" key="5">
    <source>
        <dbReference type="RuleBase" id="RU363094"/>
    </source>
</evidence>
<dbReference type="NCBIfam" id="TIGR01575">
    <property type="entry name" value="rimI"/>
    <property type="match status" value="1"/>
</dbReference>
<comment type="similarity">
    <text evidence="1 5">Belongs to the acetyltransferase family. RimI subfamily.</text>
</comment>
<dbReference type="OrthoDB" id="9804026at2"/>
<dbReference type="EC" id="2.3.1.266" evidence="5"/>
<comment type="function">
    <text evidence="5">Acetylates the N-terminal alanine of ribosomal protein bS18.</text>
</comment>
<dbReference type="InterPro" id="IPR000182">
    <property type="entry name" value="GNAT_dom"/>
</dbReference>
<gene>
    <name evidence="7" type="ORF">SAMN04488026_102639</name>
</gene>
<evidence type="ECO:0000256" key="4">
    <source>
        <dbReference type="ARBA" id="ARBA00023315"/>
    </source>
</evidence>
<evidence type="ECO:0000313" key="7">
    <source>
        <dbReference type="EMBL" id="SDJ89779.1"/>
    </source>
</evidence>